<organism evidence="1">
    <name type="scientific">Arundo donax</name>
    <name type="common">Giant reed</name>
    <name type="synonym">Donax arundinaceus</name>
    <dbReference type="NCBI Taxonomy" id="35708"/>
    <lineage>
        <taxon>Eukaryota</taxon>
        <taxon>Viridiplantae</taxon>
        <taxon>Streptophyta</taxon>
        <taxon>Embryophyta</taxon>
        <taxon>Tracheophyta</taxon>
        <taxon>Spermatophyta</taxon>
        <taxon>Magnoliopsida</taxon>
        <taxon>Liliopsida</taxon>
        <taxon>Poales</taxon>
        <taxon>Poaceae</taxon>
        <taxon>PACMAD clade</taxon>
        <taxon>Arundinoideae</taxon>
        <taxon>Arundineae</taxon>
        <taxon>Arundo</taxon>
    </lineage>
</organism>
<reference evidence="1" key="2">
    <citation type="journal article" date="2015" name="Data Brief">
        <title>Shoot transcriptome of the giant reed, Arundo donax.</title>
        <authorList>
            <person name="Barrero R.A."/>
            <person name="Guerrero F.D."/>
            <person name="Moolhuijzen P."/>
            <person name="Goolsby J.A."/>
            <person name="Tidwell J."/>
            <person name="Bellgard S.E."/>
            <person name="Bellgard M.I."/>
        </authorList>
    </citation>
    <scope>NUCLEOTIDE SEQUENCE</scope>
    <source>
        <tissue evidence="1">Shoot tissue taken approximately 20 cm above the soil surface</tissue>
    </source>
</reference>
<sequence>MPQKKAKSFLYIKTIATKQENFTDQYINNFVDNVMFKRSL</sequence>
<evidence type="ECO:0000313" key="1">
    <source>
        <dbReference type="EMBL" id="JAD35115.1"/>
    </source>
</evidence>
<proteinExistence type="predicted"/>
<protein>
    <submittedName>
        <fullName evidence="1">Uncharacterized protein</fullName>
    </submittedName>
</protein>
<reference evidence="1" key="1">
    <citation type="submission" date="2014-09" db="EMBL/GenBank/DDBJ databases">
        <authorList>
            <person name="Magalhaes I.L.F."/>
            <person name="Oliveira U."/>
            <person name="Santos F.R."/>
            <person name="Vidigal T.H.D.A."/>
            <person name="Brescovit A.D."/>
            <person name="Santos A.J."/>
        </authorList>
    </citation>
    <scope>NUCLEOTIDE SEQUENCE</scope>
    <source>
        <tissue evidence="1">Shoot tissue taken approximately 20 cm above the soil surface</tissue>
    </source>
</reference>
<dbReference type="AlphaFoldDB" id="A0A0A8ZEI2"/>
<dbReference type="EMBL" id="GBRH01262780">
    <property type="protein sequence ID" value="JAD35115.1"/>
    <property type="molecule type" value="Transcribed_RNA"/>
</dbReference>
<name>A0A0A8ZEI2_ARUDO</name>
<accession>A0A0A8ZEI2</accession>